<comment type="caution">
    <text evidence="2">The sequence shown here is derived from an EMBL/GenBank/DDBJ whole genome shotgun (WGS) entry which is preliminary data.</text>
</comment>
<dbReference type="SUPFAM" id="SSF50978">
    <property type="entry name" value="WD40 repeat-like"/>
    <property type="match status" value="1"/>
</dbReference>
<protein>
    <submittedName>
        <fullName evidence="2">Uncharacterized protein</fullName>
    </submittedName>
</protein>
<dbReference type="Gene3D" id="2.130.10.10">
    <property type="entry name" value="YVTN repeat-like/Quinoprotein amine dehydrogenase"/>
    <property type="match status" value="1"/>
</dbReference>
<evidence type="ECO:0000256" key="1">
    <source>
        <dbReference type="PROSITE-ProRule" id="PRU00221"/>
    </source>
</evidence>
<dbReference type="EMBL" id="MDYQ01000539">
    <property type="protein sequence ID" value="PRP73850.1"/>
    <property type="molecule type" value="Genomic_DNA"/>
</dbReference>
<dbReference type="InterPro" id="IPR015943">
    <property type="entry name" value="WD40/YVTN_repeat-like_dom_sf"/>
</dbReference>
<keyword evidence="3" id="KW-1185">Reference proteome</keyword>
<dbReference type="PROSITE" id="PS50082">
    <property type="entry name" value="WD_REPEATS_2"/>
    <property type="match status" value="1"/>
</dbReference>
<feature type="repeat" description="WD" evidence="1">
    <location>
        <begin position="18"/>
        <end position="60"/>
    </location>
</feature>
<dbReference type="SMART" id="SM00320">
    <property type="entry name" value="WD40"/>
    <property type="match status" value="1"/>
</dbReference>
<dbReference type="InParanoid" id="A0A2P6MQ82"/>
<gene>
    <name evidence="2" type="ORF">PROFUN_10220</name>
</gene>
<dbReference type="Proteomes" id="UP000241769">
    <property type="component" value="Unassembled WGS sequence"/>
</dbReference>
<evidence type="ECO:0000313" key="3">
    <source>
        <dbReference type="Proteomes" id="UP000241769"/>
    </source>
</evidence>
<accession>A0A2P6MQ82</accession>
<keyword evidence="1" id="KW-0853">WD repeat</keyword>
<name>A0A2P6MQ82_9EUKA</name>
<dbReference type="AlphaFoldDB" id="A0A2P6MQ82"/>
<dbReference type="OrthoDB" id="25131at2759"/>
<reference evidence="2 3" key="1">
    <citation type="journal article" date="2018" name="Genome Biol. Evol.">
        <title>Multiple Roots of Fruiting Body Formation in Amoebozoa.</title>
        <authorList>
            <person name="Hillmann F."/>
            <person name="Forbes G."/>
            <person name="Novohradska S."/>
            <person name="Ferling I."/>
            <person name="Riege K."/>
            <person name="Groth M."/>
            <person name="Westermann M."/>
            <person name="Marz M."/>
            <person name="Spaller T."/>
            <person name="Winckler T."/>
            <person name="Schaap P."/>
            <person name="Glockner G."/>
        </authorList>
    </citation>
    <scope>NUCLEOTIDE SEQUENCE [LARGE SCALE GENOMIC DNA]</scope>
    <source>
        <strain evidence="2 3">Jena</strain>
    </source>
</reference>
<evidence type="ECO:0000313" key="2">
    <source>
        <dbReference type="EMBL" id="PRP73850.1"/>
    </source>
</evidence>
<organism evidence="2 3">
    <name type="scientific">Planoprotostelium fungivorum</name>
    <dbReference type="NCBI Taxonomy" id="1890364"/>
    <lineage>
        <taxon>Eukaryota</taxon>
        <taxon>Amoebozoa</taxon>
        <taxon>Evosea</taxon>
        <taxon>Variosea</taxon>
        <taxon>Cavosteliida</taxon>
        <taxon>Cavosteliaceae</taxon>
        <taxon>Planoprotostelium</taxon>
    </lineage>
</organism>
<sequence length="93" mass="10404">MAEKTTQSSHSIEPIYTLRTQNGNVNDVQFHPTQGNLLLSGHSSGDLNLWNLSRRRIEKSYQAHEQNTGGALSSLFIDSHTIVRYSFVMVPCA</sequence>
<dbReference type="InterPro" id="IPR036322">
    <property type="entry name" value="WD40_repeat_dom_sf"/>
</dbReference>
<dbReference type="InterPro" id="IPR001680">
    <property type="entry name" value="WD40_rpt"/>
</dbReference>
<proteinExistence type="predicted"/>